<comment type="caution">
    <text evidence="1">The sequence shown here is derived from an EMBL/GenBank/DDBJ whole genome shotgun (WGS) entry which is preliminary data.</text>
</comment>
<dbReference type="Proteomes" id="UP000012153">
    <property type="component" value="Unassembled WGS sequence"/>
</dbReference>
<evidence type="ECO:0000313" key="1">
    <source>
        <dbReference type="EMBL" id="EMO42879.1"/>
    </source>
</evidence>
<sequence length="43" mass="4894">MGQVLNLKINFEIQTSEFVIVPTSKDSKANSHLELYKRISNIS</sequence>
<gene>
    <name evidence="1" type="ORF">LEP1GSC186_0118</name>
</gene>
<evidence type="ECO:0000313" key="2">
    <source>
        <dbReference type="Proteomes" id="UP000012153"/>
    </source>
</evidence>
<dbReference type="AlphaFoldDB" id="M6UP94"/>
<protein>
    <submittedName>
        <fullName evidence="1">Uncharacterized protein</fullName>
    </submittedName>
</protein>
<dbReference type="RefSeq" id="WP_004435280.1">
    <property type="nucleotide sequence ID" value="NZ_AHOP02000005.1"/>
</dbReference>
<accession>M6UP94</accession>
<name>M6UP94_9LEPT</name>
<reference evidence="1 2" key="1">
    <citation type="submission" date="2013-01" db="EMBL/GenBank/DDBJ databases">
        <authorList>
            <person name="Harkins D.M."/>
            <person name="Durkin A.S."/>
            <person name="Brinkac L.M."/>
            <person name="Haft D.H."/>
            <person name="Selengut J.D."/>
            <person name="Sanka R."/>
            <person name="DePew J."/>
            <person name="Purushe J."/>
            <person name="Matthias M.A."/>
            <person name="Vinetz J.M."/>
            <person name="Sutton G.G."/>
            <person name="Nierman W.C."/>
            <person name="Fouts D.E."/>
        </authorList>
    </citation>
    <scope>NUCLEOTIDE SEQUENCE [LARGE SCALE GENOMIC DNA]</scope>
    <source>
        <strain evidence="1 2">ZUN142</strain>
    </source>
</reference>
<proteinExistence type="predicted"/>
<dbReference type="EMBL" id="AHOP02000005">
    <property type="protein sequence ID" value="EMO42879.1"/>
    <property type="molecule type" value="Genomic_DNA"/>
</dbReference>
<organism evidence="1 2">
    <name type="scientific">Leptospira noguchii serovar Autumnalis str. ZUN142</name>
    <dbReference type="NCBI Taxonomy" id="1085540"/>
    <lineage>
        <taxon>Bacteria</taxon>
        <taxon>Pseudomonadati</taxon>
        <taxon>Spirochaetota</taxon>
        <taxon>Spirochaetia</taxon>
        <taxon>Leptospirales</taxon>
        <taxon>Leptospiraceae</taxon>
        <taxon>Leptospira</taxon>
    </lineage>
</organism>